<sequence>MIEAELGTIEHQHFFDFHISLSTWISYLSRINSQSRRNAGMLSSFGPLFRFQGYTQLGTNRAKESYCGCTWKWVGRSGGRVDLDSCGYEIRAQENRAIRTEWEHVVPASNFGRARQCWQNGGRKNCNNTDPVFNAMEADLHNLTPAIGEVNADRSNFRFGVLPNDPHQHGACDFKVDFKGRVAEPRNEIKGQIARIYFYMHDRYDLPMSRQQQQLLMAWDKQFPVNPFLTGARTWTLDHKNSKEGIYSEVQKAEENASGGVIRGNRSSKVYHLPQGCPSYDAMSSRNIVEFATEGEAIASGYRKAGNCR</sequence>
<proteinExistence type="inferred from homology"/>
<dbReference type="PANTHER" id="PTHR33607">
    <property type="entry name" value="ENDONUCLEASE-1"/>
    <property type="match status" value="1"/>
</dbReference>
<gene>
    <name evidence="4" type="ORF">SAMN05421881_11041</name>
</gene>
<keyword evidence="2" id="KW-0540">Nuclease</keyword>
<comment type="similarity">
    <text evidence="1">Belongs to the EndA/NucM nuclease family.</text>
</comment>
<keyword evidence="5" id="KW-1185">Reference proteome</keyword>
<dbReference type="Gene3D" id="3.40.10.10">
    <property type="entry name" value="DNA Methylphosphotriester Repair Domain"/>
    <property type="match status" value="1"/>
</dbReference>
<dbReference type="SUPFAM" id="SSF57884">
    <property type="entry name" value="Ada DNA repair protein, N-terminal domain (N-Ada 10)"/>
    <property type="match status" value="1"/>
</dbReference>
<dbReference type="PANTHER" id="PTHR33607:SF2">
    <property type="entry name" value="ENDONUCLEASE-1"/>
    <property type="match status" value="1"/>
</dbReference>
<reference evidence="4 5" key="1">
    <citation type="submission" date="2016-10" db="EMBL/GenBank/DDBJ databases">
        <authorList>
            <person name="de Groot N.N."/>
        </authorList>
    </citation>
    <scope>NUCLEOTIDE SEQUENCE [LARGE SCALE GENOMIC DNA]</scope>
    <source>
        <strain evidence="4 5">Nm1</strain>
    </source>
</reference>
<dbReference type="GO" id="GO:0016787">
    <property type="term" value="F:hydrolase activity"/>
    <property type="evidence" value="ECO:0007669"/>
    <property type="project" value="UniProtKB-KW"/>
</dbReference>
<accession>A0A1H3PMS7</accession>
<evidence type="ECO:0000313" key="5">
    <source>
        <dbReference type="Proteomes" id="UP000198640"/>
    </source>
</evidence>
<dbReference type="InterPro" id="IPR007346">
    <property type="entry name" value="Endonuclease-I"/>
</dbReference>
<keyword evidence="3" id="KW-0378">Hydrolase</keyword>
<evidence type="ECO:0000256" key="1">
    <source>
        <dbReference type="ARBA" id="ARBA00006429"/>
    </source>
</evidence>
<dbReference type="Pfam" id="PF04231">
    <property type="entry name" value="Endonuclease_1"/>
    <property type="match status" value="1"/>
</dbReference>
<dbReference type="Proteomes" id="UP000198640">
    <property type="component" value="Unassembled WGS sequence"/>
</dbReference>
<name>A0A1H3PMS7_9PROT</name>
<organism evidence="4 5">
    <name type="scientific">Nitrosomonas halophila</name>
    <dbReference type="NCBI Taxonomy" id="44576"/>
    <lineage>
        <taxon>Bacteria</taxon>
        <taxon>Pseudomonadati</taxon>
        <taxon>Pseudomonadota</taxon>
        <taxon>Betaproteobacteria</taxon>
        <taxon>Nitrosomonadales</taxon>
        <taxon>Nitrosomonadaceae</taxon>
        <taxon>Nitrosomonas</taxon>
    </lineage>
</organism>
<evidence type="ECO:0000256" key="2">
    <source>
        <dbReference type="ARBA" id="ARBA00022722"/>
    </source>
</evidence>
<protein>
    <submittedName>
        <fullName evidence="4">Deoxyribonuclease-1</fullName>
    </submittedName>
</protein>
<evidence type="ECO:0000256" key="3">
    <source>
        <dbReference type="ARBA" id="ARBA00022801"/>
    </source>
</evidence>
<evidence type="ECO:0000313" key="4">
    <source>
        <dbReference type="EMBL" id="SDZ02357.1"/>
    </source>
</evidence>
<dbReference type="GO" id="GO:0004518">
    <property type="term" value="F:nuclease activity"/>
    <property type="evidence" value="ECO:0007669"/>
    <property type="project" value="UniProtKB-KW"/>
</dbReference>
<dbReference type="EMBL" id="FNOY01000104">
    <property type="protein sequence ID" value="SDZ02357.1"/>
    <property type="molecule type" value="Genomic_DNA"/>
</dbReference>
<dbReference type="SUPFAM" id="SSF54060">
    <property type="entry name" value="His-Me finger endonucleases"/>
    <property type="match status" value="1"/>
</dbReference>
<dbReference type="InterPro" id="IPR035451">
    <property type="entry name" value="Ada-like_dom_sf"/>
</dbReference>
<dbReference type="AlphaFoldDB" id="A0A1H3PMS7"/>
<dbReference type="RefSeq" id="WP_245725238.1">
    <property type="nucleotide sequence ID" value="NZ_FNOY01000104.1"/>
</dbReference>
<dbReference type="InterPro" id="IPR044925">
    <property type="entry name" value="His-Me_finger_sf"/>
</dbReference>